<evidence type="ECO:0000256" key="3">
    <source>
        <dbReference type="ARBA" id="ARBA00012251"/>
    </source>
</evidence>
<dbReference type="Gene3D" id="3.30.40.10">
    <property type="entry name" value="Zinc/RING finger domain, C3HC4 (zinc finger)"/>
    <property type="match status" value="1"/>
</dbReference>
<reference evidence="13" key="1">
    <citation type="submission" date="2022-10" db="EMBL/GenBank/DDBJ databases">
        <title>Genome assembly of Pristionchus species.</title>
        <authorList>
            <person name="Yoshida K."/>
            <person name="Sommer R.J."/>
        </authorList>
    </citation>
    <scope>NUCLEOTIDE SEQUENCE [LARGE SCALE GENOMIC DNA]</scope>
    <source>
        <strain evidence="13">RS5460</strain>
    </source>
</reference>
<keyword evidence="6" id="KW-0677">Repeat</keyword>
<dbReference type="SUPFAM" id="SSF57850">
    <property type="entry name" value="RING/U-box"/>
    <property type="match status" value="3"/>
</dbReference>
<feature type="region of interest" description="Disordered" evidence="10">
    <location>
        <begin position="220"/>
        <end position="246"/>
    </location>
</feature>
<gene>
    <name evidence="12" type="ORF">PMAYCL1PPCAC_01073</name>
</gene>
<keyword evidence="9" id="KW-0862">Zinc</keyword>
<accession>A0AAN4YYQ3</accession>
<name>A0AAN4YYQ3_9BILA</name>
<feature type="compositionally biased region" description="Basic and acidic residues" evidence="10">
    <location>
        <begin position="232"/>
        <end position="246"/>
    </location>
</feature>
<organism evidence="12 13">
    <name type="scientific">Pristionchus mayeri</name>
    <dbReference type="NCBI Taxonomy" id="1317129"/>
    <lineage>
        <taxon>Eukaryota</taxon>
        <taxon>Metazoa</taxon>
        <taxon>Ecdysozoa</taxon>
        <taxon>Nematoda</taxon>
        <taxon>Chromadorea</taxon>
        <taxon>Rhabditida</taxon>
        <taxon>Rhabditina</taxon>
        <taxon>Diplogasteromorpha</taxon>
        <taxon>Diplogasteroidea</taxon>
        <taxon>Neodiplogasteridae</taxon>
        <taxon>Pristionchus</taxon>
    </lineage>
</organism>
<comment type="caution">
    <text evidence="12">The sequence shown here is derived from an EMBL/GenBank/DDBJ whole genome shotgun (WGS) entry which is preliminary data.</text>
</comment>
<comment type="pathway">
    <text evidence="2">Protein modification; protein ubiquitination.</text>
</comment>
<dbReference type="AlphaFoldDB" id="A0AAN4YYQ3"/>
<evidence type="ECO:0000256" key="2">
    <source>
        <dbReference type="ARBA" id="ARBA00004906"/>
    </source>
</evidence>
<protein>
    <recommendedName>
        <fullName evidence="3">RBR-type E3 ubiquitin transferase</fullName>
        <ecNumber evidence="3">2.3.2.31</ecNumber>
    </recommendedName>
</protein>
<dbReference type="PANTHER" id="PTHR11685">
    <property type="entry name" value="RBR FAMILY RING FINGER AND IBR DOMAIN-CONTAINING"/>
    <property type="match status" value="1"/>
</dbReference>
<dbReference type="Pfam" id="PF01485">
    <property type="entry name" value="IBR"/>
    <property type="match status" value="2"/>
</dbReference>
<feature type="region of interest" description="Disordered" evidence="10">
    <location>
        <begin position="326"/>
        <end position="349"/>
    </location>
</feature>
<dbReference type="EMBL" id="BTRK01000001">
    <property type="protein sequence ID" value="GMR30878.1"/>
    <property type="molecule type" value="Genomic_DNA"/>
</dbReference>
<keyword evidence="4" id="KW-0808">Transferase</keyword>
<dbReference type="SMART" id="SM00647">
    <property type="entry name" value="IBR"/>
    <property type="match status" value="2"/>
</dbReference>
<keyword evidence="8" id="KW-0833">Ubl conjugation pathway</keyword>
<keyword evidence="7" id="KW-0863">Zinc-finger</keyword>
<proteinExistence type="predicted"/>
<evidence type="ECO:0000256" key="7">
    <source>
        <dbReference type="ARBA" id="ARBA00022771"/>
    </source>
</evidence>
<dbReference type="Gene3D" id="1.20.120.1750">
    <property type="match status" value="1"/>
</dbReference>
<evidence type="ECO:0000313" key="12">
    <source>
        <dbReference type="EMBL" id="GMR30878.1"/>
    </source>
</evidence>
<keyword evidence="13" id="KW-1185">Reference proteome</keyword>
<comment type="catalytic activity">
    <reaction evidence="1">
        <text>[E2 ubiquitin-conjugating enzyme]-S-ubiquitinyl-L-cysteine + [acceptor protein]-L-lysine = [E2 ubiquitin-conjugating enzyme]-L-cysteine + [acceptor protein]-N(6)-ubiquitinyl-L-lysine.</text>
        <dbReference type="EC" id="2.3.2.31"/>
    </reaction>
</comment>
<sequence length="778" mass="89265">MREDKHRRKYRQHVASTASDLISKEVNKYDTCDVFNVYYMSLPHWKERHEDSEAVFRPDPFGINDYFVEYSLNKKKRWTLAEEIADRIEEVQDPRLNLRFSASVHGMDRSNSEAFFDRYYDYTLSDKMPCLEYHSVSRDGKTVVHKKSENGRSRLRNFTHKAQPPRRAKGEKAKKGTFPRRYPYIEAYDWSDRFLEPVEKDEHQKLHIQYTIQRHTDKPSLHNKMTSKKTRRDPTERRIDFFDSSERSESMKRRVMGIKPKYGIVIEEELALEDDVITPIIDESYPVPTVVEDLSELVVRKLKRRKIKRENPRRFVDELLKTSIFTPSPGTSGYGSGEETEDEEEVPSSSIVSTTSIPVVVLPSEMFTRLSVSSLPNLLSTPRLPCYPPAWEVDQKDSIDLLGKDLLTSVIARQYGEELRLAIVEDFTPIYFTRPSLPPTEEIPPDIVYDNVQFCDICCGEMDPQDEDRYCHPFSLSCGHIFCSGCWLSHISMSIHRQKLPATCLHPDCSTSVSVSATKGLLSASSVDIYEEATIKALKAADTLISCPDCGRVHYTTKSLHVSCPCGAFLCAHCASIDHSPLGCDVFEQYNAYMKRSGFASLYSTSSEAPIIRDLAKCPKCNALMQRSEGCNHMACYCGMEFCFMCSAKWTTSHYECTKQIHSKTTMVDVSTARSSPLLVPSLLILAVEARTILLDRRIELKKRLTPLPLKERKMAERTFVELSLIVELCCLSFRRSRQARIVADRVRFWLDEFFNTGDKDMPAKARKLKALRDSLPV</sequence>
<dbReference type="InterPro" id="IPR031127">
    <property type="entry name" value="E3_UB_ligase_RBR"/>
</dbReference>
<evidence type="ECO:0000256" key="1">
    <source>
        <dbReference type="ARBA" id="ARBA00001798"/>
    </source>
</evidence>
<evidence type="ECO:0000256" key="4">
    <source>
        <dbReference type="ARBA" id="ARBA00022679"/>
    </source>
</evidence>
<dbReference type="CDD" id="cd20336">
    <property type="entry name" value="Rcat_RBR"/>
    <property type="match status" value="1"/>
</dbReference>
<dbReference type="InterPro" id="IPR044066">
    <property type="entry name" value="TRIAD_supradom"/>
</dbReference>
<dbReference type="FunFam" id="3.30.40.10:FF:000424">
    <property type="entry name" value="RBR-type E3 ubiquitin transferase"/>
    <property type="match status" value="1"/>
</dbReference>
<evidence type="ECO:0000256" key="6">
    <source>
        <dbReference type="ARBA" id="ARBA00022737"/>
    </source>
</evidence>
<evidence type="ECO:0000256" key="5">
    <source>
        <dbReference type="ARBA" id="ARBA00022723"/>
    </source>
</evidence>
<feature type="domain" description="RING-type" evidence="11">
    <location>
        <begin position="451"/>
        <end position="661"/>
    </location>
</feature>
<keyword evidence="5" id="KW-0479">Metal-binding</keyword>
<dbReference type="EC" id="2.3.2.31" evidence="3"/>
<dbReference type="GO" id="GO:0016567">
    <property type="term" value="P:protein ubiquitination"/>
    <property type="evidence" value="ECO:0007669"/>
    <property type="project" value="InterPro"/>
</dbReference>
<evidence type="ECO:0000256" key="8">
    <source>
        <dbReference type="ARBA" id="ARBA00022786"/>
    </source>
</evidence>
<dbReference type="PROSITE" id="PS51873">
    <property type="entry name" value="TRIAD"/>
    <property type="match status" value="1"/>
</dbReference>
<evidence type="ECO:0000256" key="9">
    <source>
        <dbReference type="ARBA" id="ARBA00022833"/>
    </source>
</evidence>
<dbReference type="Proteomes" id="UP001328107">
    <property type="component" value="Unassembled WGS sequence"/>
</dbReference>
<dbReference type="GO" id="GO:0061630">
    <property type="term" value="F:ubiquitin protein ligase activity"/>
    <property type="evidence" value="ECO:0007669"/>
    <property type="project" value="UniProtKB-EC"/>
</dbReference>
<dbReference type="InterPro" id="IPR002867">
    <property type="entry name" value="IBR_dom"/>
</dbReference>
<dbReference type="InterPro" id="IPR013083">
    <property type="entry name" value="Znf_RING/FYVE/PHD"/>
</dbReference>
<evidence type="ECO:0000256" key="10">
    <source>
        <dbReference type="SAM" id="MobiDB-lite"/>
    </source>
</evidence>
<evidence type="ECO:0000313" key="13">
    <source>
        <dbReference type="Proteomes" id="UP001328107"/>
    </source>
</evidence>
<evidence type="ECO:0000259" key="11">
    <source>
        <dbReference type="PROSITE" id="PS51873"/>
    </source>
</evidence>
<dbReference type="GO" id="GO:0008270">
    <property type="term" value="F:zinc ion binding"/>
    <property type="evidence" value="ECO:0007669"/>
    <property type="project" value="UniProtKB-KW"/>
</dbReference>